<dbReference type="CDD" id="cd07043">
    <property type="entry name" value="STAS_anti-anti-sigma_factors"/>
    <property type="match status" value="1"/>
</dbReference>
<dbReference type="Proteomes" id="UP001059617">
    <property type="component" value="Chromosome"/>
</dbReference>
<dbReference type="InterPro" id="IPR036513">
    <property type="entry name" value="STAS_dom_sf"/>
</dbReference>
<evidence type="ECO:0000313" key="5">
    <source>
        <dbReference type="Proteomes" id="UP001059617"/>
    </source>
</evidence>
<reference evidence="4" key="1">
    <citation type="submission" date="2021-04" db="EMBL/GenBank/DDBJ databases">
        <authorList>
            <person name="Hartkoorn R.C."/>
            <person name="Beaudoing E."/>
            <person name="Hot D."/>
        </authorList>
    </citation>
    <scope>NUCLEOTIDE SEQUENCE</scope>
    <source>
        <strain evidence="4">NRRL B-16292</strain>
    </source>
</reference>
<dbReference type="RefSeq" id="WP_259862495.1">
    <property type="nucleotide sequence ID" value="NZ_BAAAST010000065.1"/>
</dbReference>
<evidence type="ECO:0000313" key="4">
    <source>
        <dbReference type="EMBL" id="UWP84604.1"/>
    </source>
</evidence>
<sequence>MAPLGGAMSMSVTVNVTMDGSTVVSVRGEIDHSNADTLRQEIVAAATRRRPSTLRVDLGLVTFLDSAAVGALVGAQREAGAEGVRVVVHRASPFVHRQLHVAGVHEMLGSPAEPDADHLPFPSTP</sequence>
<dbReference type="InterPro" id="IPR002645">
    <property type="entry name" value="STAS_dom"/>
</dbReference>
<dbReference type="InterPro" id="IPR058548">
    <property type="entry name" value="MlaB-like_STAS"/>
</dbReference>
<dbReference type="Gene3D" id="3.30.750.24">
    <property type="entry name" value="STAS domain"/>
    <property type="match status" value="1"/>
</dbReference>
<name>A0ABY5W5R0_9ACTN</name>
<dbReference type="PROSITE" id="PS50801">
    <property type="entry name" value="STAS"/>
    <property type="match status" value="1"/>
</dbReference>
<dbReference type="NCBIfam" id="TIGR00377">
    <property type="entry name" value="ant_ant_sig"/>
    <property type="match status" value="1"/>
</dbReference>
<dbReference type="InterPro" id="IPR003658">
    <property type="entry name" value="Anti-sigma_ant"/>
</dbReference>
<evidence type="ECO:0000256" key="2">
    <source>
        <dbReference type="RuleBase" id="RU003749"/>
    </source>
</evidence>
<evidence type="ECO:0000259" key="3">
    <source>
        <dbReference type="PROSITE" id="PS50801"/>
    </source>
</evidence>
<reference evidence="4" key="2">
    <citation type="submission" date="2022-09" db="EMBL/GenBank/DDBJ databases">
        <title>Biosynthetic gene clusters of Dactylosporangioum fulvum.</title>
        <authorList>
            <person name="Caradec T."/>
        </authorList>
    </citation>
    <scope>NUCLEOTIDE SEQUENCE</scope>
    <source>
        <strain evidence="4">NRRL B-16292</strain>
    </source>
</reference>
<gene>
    <name evidence="4" type="ORF">Dfulv_10365</name>
</gene>
<accession>A0ABY5W5R0</accession>
<dbReference type="SUPFAM" id="SSF52091">
    <property type="entry name" value="SpoIIaa-like"/>
    <property type="match status" value="1"/>
</dbReference>
<dbReference type="PANTHER" id="PTHR33495">
    <property type="entry name" value="ANTI-SIGMA FACTOR ANTAGONIST TM_1081-RELATED-RELATED"/>
    <property type="match status" value="1"/>
</dbReference>
<feature type="domain" description="STAS" evidence="3">
    <location>
        <begin position="19"/>
        <end position="109"/>
    </location>
</feature>
<protein>
    <recommendedName>
        <fullName evidence="2">Anti-sigma factor antagonist</fullName>
    </recommendedName>
</protein>
<dbReference type="Pfam" id="PF13466">
    <property type="entry name" value="STAS_2"/>
    <property type="match status" value="1"/>
</dbReference>
<evidence type="ECO:0000256" key="1">
    <source>
        <dbReference type="ARBA" id="ARBA00009013"/>
    </source>
</evidence>
<dbReference type="PANTHER" id="PTHR33495:SF2">
    <property type="entry name" value="ANTI-SIGMA FACTOR ANTAGONIST TM_1081-RELATED"/>
    <property type="match status" value="1"/>
</dbReference>
<keyword evidence="5" id="KW-1185">Reference proteome</keyword>
<dbReference type="EMBL" id="CP073720">
    <property type="protein sequence ID" value="UWP84604.1"/>
    <property type="molecule type" value="Genomic_DNA"/>
</dbReference>
<comment type="similarity">
    <text evidence="1 2">Belongs to the anti-sigma-factor antagonist family.</text>
</comment>
<organism evidence="4 5">
    <name type="scientific">Dactylosporangium fulvum</name>
    <dbReference type="NCBI Taxonomy" id="53359"/>
    <lineage>
        <taxon>Bacteria</taxon>
        <taxon>Bacillati</taxon>
        <taxon>Actinomycetota</taxon>
        <taxon>Actinomycetes</taxon>
        <taxon>Micromonosporales</taxon>
        <taxon>Micromonosporaceae</taxon>
        <taxon>Dactylosporangium</taxon>
    </lineage>
</organism>
<proteinExistence type="inferred from homology"/>